<sequence>MLLFFKKDDDLKIKLFKAQNHIRLKNKAINQSLLALEEKEKELRKLHSFKIKILDELGLIAMDNAEELAIKKIKTLKEKTNEI</sequence>
<dbReference type="AlphaFoldDB" id="A0A0A8HUA4"/>
<keyword evidence="1" id="KW-0175">Coiled coil</keyword>
<evidence type="ECO:0000313" key="3">
    <source>
        <dbReference type="Proteomes" id="UP000031130"/>
    </source>
</evidence>
<accession>A0A0A8HUA4</accession>
<evidence type="ECO:0000313" key="2">
    <source>
        <dbReference type="EMBL" id="AJD01499.1"/>
    </source>
</evidence>
<dbReference type="Proteomes" id="UP000031130">
    <property type="component" value="Chromosome"/>
</dbReference>
<dbReference type="HOGENOM" id="CLU_2536284_0_0_7"/>
<name>A0A0A8HUA4_CAMLA</name>
<dbReference type="KEGG" id="cln:UPTC3659_0647"/>
<protein>
    <submittedName>
        <fullName evidence="2">Uncharacterized protein</fullName>
    </submittedName>
</protein>
<dbReference type="EMBL" id="CP007775">
    <property type="protein sequence ID" value="AJD01499.1"/>
    <property type="molecule type" value="Genomic_DNA"/>
</dbReference>
<reference evidence="2 3" key="1">
    <citation type="journal article" date="2014" name="Genome Biol. Evol.">
        <title>Comparative Genomics of the Campylobacter lari Group.</title>
        <authorList>
            <person name="Miller W.G."/>
            <person name="Yee E."/>
            <person name="Chapman M.H."/>
            <person name="Smith T.P."/>
            <person name="Bono J.L."/>
            <person name="Huynh S."/>
            <person name="Parker C.T."/>
            <person name="Vandamme P."/>
            <person name="Luong K."/>
            <person name="Korlach J."/>
        </authorList>
    </citation>
    <scope>NUCLEOTIDE SEQUENCE [LARGE SCALE GENOMIC DNA]</scope>
    <source>
        <strain evidence="3">RM3659</strain>
    </source>
</reference>
<dbReference type="OrthoDB" id="5363379at2"/>
<gene>
    <name evidence="2" type="ORF">UPTC3659_0647</name>
</gene>
<feature type="coiled-coil region" evidence="1">
    <location>
        <begin position="26"/>
        <end position="82"/>
    </location>
</feature>
<organism evidence="2 3">
    <name type="scientific">Campylobacter lari NCTC 11845</name>
    <dbReference type="NCBI Taxonomy" id="1388749"/>
    <lineage>
        <taxon>Bacteria</taxon>
        <taxon>Pseudomonadati</taxon>
        <taxon>Campylobacterota</taxon>
        <taxon>Epsilonproteobacteria</taxon>
        <taxon>Campylobacterales</taxon>
        <taxon>Campylobacteraceae</taxon>
        <taxon>Campylobacter</taxon>
    </lineage>
</organism>
<evidence type="ECO:0000256" key="1">
    <source>
        <dbReference type="SAM" id="Coils"/>
    </source>
</evidence>
<proteinExistence type="predicted"/>
<dbReference type="RefSeq" id="WP_039625727.1">
    <property type="nucleotide sequence ID" value="NZ_CP007775.1"/>
</dbReference>